<dbReference type="PANTHER" id="PTHR10724">
    <property type="entry name" value="30S RIBOSOMAL PROTEIN S1"/>
    <property type="match status" value="1"/>
</dbReference>
<name>D3SQ94_THEAH</name>
<comment type="similarity">
    <text evidence="1">Belongs to the bacterial ribosomal protein bS1 family.</text>
</comment>
<organism evidence="5 6">
    <name type="scientific">Thermocrinis albus (strain DSM 14484 / JCM 11386 / HI 11/12)</name>
    <dbReference type="NCBI Taxonomy" id="638303"/>
    <lineage>
        <taxon>Bacteria</taxon>
        <taxon>Pseudomonadati</taxon>
        <taxon>Aquificota</taxon>
        <taxon>Aquificia</taxon>
        <taxon>Aquificales</taxon>
        <taxon>Aquificaceae</taxon>
        <taxon>Thermocrinis</taxon>
    </lineage>
</organism>
<protein>
    <submittedName>
        <fullName evidence="5">RNA binding S1 domain protein</fullName>
    </submittedName>
</protein>
<evidence type="ECO:0000256" key="3">
    <source>
        <dbReference type="ARBA" id="ARBA00023274"/>
    </source>
</evidence>
<dbReference type="Gene3D" id="2.40.50.140">
    <property type="entry name" value="Nucleic acid-binding proteins"/>
    <property type="match status" value="6"/>
</dbReference>
<reference evidence="6" key="1">
    <citation type="journal article" date="2010" name="Stand. Genomic Sci.">
        <title>Complete genome sequence of Thermocrinis albus type strain (HI 11/12T).</title>
        <authorList>
            <person name="Wirth R."/>
            <person name="Sikorski J."/>
            <person name="Brambilla E."/>
            <person name="Misra M."/>
            <person name="Lapidus A."/>
            <person name="Copeland A."/>
            <person name="Nolan M."/>
            <person name="Lucas S."/>
            <person name="Chen F."/>
            <person name="Tice H."/>
            <person name="Cheng J.F."/>
            <person name="Han C."/>
            <person name="Detter J.C."/>
            <person name="Tapia R."/>
            <person name="Bruce D."/>
            <person name="Goodwin L."/>
            <person name="Pitluck S."/>
            <person name="Pati A."/>
            <person name="Anderson I."/>
            <person name="Ivanova N."/>
            <person name="Mavromatis K."/>
            <person name="Mikhailova N."/>
            <person name="Chen A."/>
            <person name="Palaniappan K."/>
            <person name="Bilek Y."/>
            <person name="Hader T."/>
            <person name="Land M."/>
            <person name="Hauser L."/>
            <person name="Chang Y.J."/>
            <person name="Jeffries C.D."/>
            <person name="Tindall B.J."/>
            <person name="Rohde M."/>
            <person name="Goker M."/>
            <person name="Bristow J."/>
            <person name="Eisen J.A."/>
            <person name="Markowitz V."/>
            <person name="Hugenholtz P."/>
            <person name="Kyrpides N.C."/>
            <person name="Klenk H.P."/>
        </authorList>
    </citation>
    <scope>NUCLEOTIDE SEQUENCE [LARGE SCALE GENOMIC DNA]</scope>
    <source>
        <strain evidence="6">DSM 14484 / JCM 11386 / HI 11/12</strain>
    </source>
</reference>
<feature type="domain" description="S1 motif" evidence="4">
    <location>
        <begin position="181"/>
        <end position="251"/>
    </location>
</feature>
<gene>
    <name evidence="5" type="ordered locus">Thal_0698</name>
</gene>
<dbReference type="PRINTS" id="PR00681">
    <property type="entry name" value="RIBOSOMALS1"/>
</dbReference>
<dbReference type="GO" id="GO:0022627">
    <property type="term" value="C:cytosolic small ribosomal subunit"/>
    <property type="evidence" value="ECO:0007669"/>
    <property type="project" value="TreeGrafter"/>
</dbReference>
<feature type="domain" description="S1 motif" evidence="4">
    <location>
        <begin position="349"/>
        <end position="415"/>
    </location>
</feature>
<accession>D3SQ94</accession>
<dbReference type="AlphaFoldDB" id="D3SQ94"/>
<dbReference type="GO" id="GO:0003735">
    <property type="term" value="F:structural constituent of ribosome"/>
    <property type="evidence" value="ECO:0007669"/>
    <property type="project" value="TreeGrafter"/>
</dbReference>
<dbReference type="Proteomes" id="UP000002043">
    <property type="component" value="Chromosome"/>
</dbReference>
<dbReference type="KEGG" id="tal:Thal_0698"/>
<dbReference type="GO" id="GO:0006412">
    <property type="term" value="P:translation"/>
    <property type="evidence" value="ECO:0007669"/>
    <property type="project" value="TreeGrafter"/>
</dbReference>
<dbReference type="InterPro" id="IPR050437">
    <property type="entry name" value="Ribos_protein_bS1-like"/>
</dbReference>
<keyword evidence="2" id="KW-0689">Ribosomal protein</keyword>
<evidence type="ECO:0000256" key="1">
    <source>
        <dbReference type="ARBA" id="ARBA00006767"/>
    </source>
</evidence>
<dbReference type="eggNOG" id="COG0539">
    <property type="taxonomic scope" value="Bacteria"/>
</dbReference>
<keyword evidence="3" id="KW-0687">Ribonucleoprotein</keyword>
<dbReference type="HOGENOM" id="CLU_015805_2_1_0"/>
<dbReference type="InterPro" id="IPR012340">
    <property type="entry name" value="NA-bd_OB-fold"/>
</dbReference>
<feature type="domain" description="S1 motif" evidence="4">
    <location>
        <begin position="98"/>
        <end position="160"/>
    </location>
</feature>
<evidence type="ECO:0000313" key="6">
    <source>
        <dbReference type="Proteomes" id="UP000002043"/>
    </source>
</evidence>
<evidence type="ECO:0000256" key="2">
    <source>
        <dbReference type="ARBA" id="ARBA00022980"/>
    </source>
</evidence>
<proteinExistence type="inferred from homology"/>
<evidence type="ECO:0000313" key="5">
    <source>
        <dbReference type="EMBL" id="ADC89331.1"/>
    </source>
</evidence>
<dbReference type="SMART" id="SM00316">
    <property type="entry name" value="S1"/>
    <property type="match status" value="6"/>
</dbReference>
<dbReference type="GO" id="GO:0003729">
    <property type="term" value="F:mRNA binding"/>
    <property type="evidence" value="ECO:0007669"/>
    <property type="project" value="TreeGrafter"/>
</dbReference>
<evidence type="ECO:0000259" key="4">
    <source>
        <dbReference type="PROSITE" id="PS50126"/>
    </source>
</evidence>
<dbReference type="InterPro" id="IPR003029">
    <property type="entry name" value="S1_domain"/>
</dbReference>
<feature type="domain" description="S1 motif" evidence="4">
    <location>
        <begin position="432"/>
        <end position="494"/>
    </location>
</feature>
<dbReference type="InterPro" id="IPR035104">
    <property type="entry name" value="Ribosomal_protein_S1-like"/>
</dbReference>
<feature type="domain" description="S1 motif" evidence="4">
    <location>
        <begin position="268"/>
        <end position="332"/>
    </location>
</feature>
<keyword evidence="6" id="KW-1185">Reference proteome</keyword>
<sequence length="523" mass="59321">MGEFEKLLEDLGEVRELRRGDVVKGRVVKLDERNAYVDIGFKVEGIVPREELPETIKEGDEIKAVFVRFTKAGSPILSYQRYVKDRLISFLKNAFEKGKFVEGKVEEKTEEGFVVNISGLKAFLPKEDARKGLKVGSRVVAKIKQLVQEGKDLKVVLSEREYLEVRKEAKKERLLKRLKEGDVIWGRVIKIDPEKGITLLVQGVLRAFLPKEELSWGRDKNPYNYAEVGERLKVKVKRIPKDGQFIFVSLRELKENPWLKIKDTLKKGDKVEGRVVEVNEKGLVVELSEGVEGFVPKSEISYDGTVPNKGDRISAIVLDLDVGKRSLILSIKRALPKPWEEFLKEHPVGSKVVGRVEKIEGASAIVDLGKVRGIIHRSDLSWTRPGRIEEVLKVGEEREFAVLGSEGRYIKLGIKQLTQNPWDIVAQRYKVGDRVKLRVRSLHTFGAFLEFPEGIDGLLPISEMSKDTKLEEGQEVEVRIIELVPGNRITLSMKEEQPVEEIITQSSESGFTLGDILRKKLKL</sequence>
<dbReference type="STRING" id="638303.Thal_0698"/>
<dbReference type="RefSeq" id="WP_012991738.1">
    <property type="nucleotide sequence ID" value="NC_013894.1"/>
</dbReference>
<feature type="domain" description="S1 motif" evidence="4">
    <location>
        <begin position="20"/>
        <end position="80"/>
    </location>
</feature>
<dbReference type="Pfam" id="PF00575">
    <property type="entry name" value="S1"/>
    <property type="match status" value="5"/>
</dbReference>
<dbReference type="SUPFAM" id="SSF50249">
    <property type="entry name" value="Nucleic acid-binding proteins"/>
    <property type="match status" value="6"/>
</dbReference>
<dbReference type="PROSITE" id="PS50126">
    <property type="entry name" value="S1"/>
    <property type="match status" value="6"/>
</dbReference>
<dbReference type="EMBL" id="CP001931">
    <property type="protein sequence ID" value="ADC89331.1"/>
    <property type="molecule type" value="Genomic_DNA"/>
</dbReference>
<dbReference type="eggNOG" id="COG1098">
    <property type="taxonomic scope" value="Bacteria"/>
</dbReference>
<dbReference type="PANTHER" id="PTHR10724:SF7">
    <property type="entry name" value="SMALL RIBOSOMAL SUBUNIT PROTEIN BS1C"/>
    <property type="match status" value="1"/>
</dbReference>
<dbReference type="OrthoDB" id="9804077at2"/>